<proteinExistence type="predicted"/>
<dbReference type="STRING" id="1705564.APG08_00910"/>
<name>A0A150IKD7_9EURY</name>
<organism evidence="2 3">
    <name type="scientific">Candidatus Methanofastidiosum methylothiophilum</name>
    <dbReference type="NCBI Taxonomy" id="1705564"/>
    <lineage>
        <taxon>Archaea</taxon>
        <taxon>Methanobacteriati</taxon>
        <taxon>Methanobacteriota</taxon>
        <taxon>Stenosarchaea group</taxon>
        <taxon>Candidatus Methanofastidiosia</taxon>
        <taxon>Candidatus Methanofastidiosales</taxon>
        <taxon>Candidatus Methanofastidiosaceae</taxon>
        <taxon>Candidatus Methanofastidiosum</taxon>
    </lineage>
</organism>
<sequence>MKILSIVGARPNFMKIKPIYEELKKRKIEQVLVHTGQHYDENMNRVFFEDLELPKPDVFLGIGSGTHGVQTGAMMSRIEEVISEEKPDLTIVVGDVNSTLAGAISSIKMQIPVAHVESGYRSFDMRMPEEINRILVDRISQFLFAPTEDAVNNLISEGVNKNRIFFVGNVMVETLLSHLKKSKKSNILNNLSLESDGYGLMTIHRAENTAEPEKLIGLFNSLNKVDNKIVVPLHPRTKKVLEENHYLTKLGENIEIIEPLGYLDFLWLMSNSKFIMTDSGGIQEEALMLDVPCITLRENTERIVTLKSGANILVGTDTLKLASALKEIPKTKKKYPKPLLWDDKVSSRIADAILGHSDLFAL</sequence>
<evidence type="ECO:0000313" key="3">
    <source>
        <dbReference type="Proteomes" id="UP000075398"/>
    </source>
</evidence>
<dbReference type="Gene3D" id="3.40.50.2000">
    <property type="entry name" value="Glycogen Phosphorylase B"/>
    <property type="match status" value="2"/>
</dbReference>
<dbReference type="SUPFAM" id="SSF53756">
    <property type="entry name" value="UDP-Glycosyltransferase/glycogen phosphorylase"/>
    <property type="match status" value="1"/>
</dbReference>
<comment type="caution">
    <text evidence="2">The sequence shown here is derived from an EMBL/GenBank/DDBJ whole genome shotgun (WGS) entry which is preliminary data.</text>
</comment>
<dbReference type="PANTHER" id="PTHR43174:SF1">
    <property type="entry name" value="UDP-N-ACETYLGLUCOSAMINE 2-EPIMERASE"/>
    <property type="match status" value="1"/>
</dbReference>
<dbReference type="PANTHER" id="PTHR43174">
    <property type="entry name" value="UDP-N-ACETYLGLUCOSAMINE 2-EPIMERASE"/>
    <property type="match status" value="1"/>
</dbReference>
<dbReference type="CDD" id="cd03786">
    <property type="entry name" value="GTB_UDP-GlcNAc_2-Epimerase"/>
    <property type="match status" value="1"/>
</dbReference>
<dbReference type="InterPro" id="IPR029767">
    <property type="entry name" value="WecB-like"/>
</dbReference>
<dbReference type="Pfam" id="PF02350">
    <property type="entry name" value="Epimerase_2"/>
    <property type="match status" value="1"/>
</dbReference>
<dbReference type="NCBIfam" id="TIGR00236">
    <property type="entry name" value="wecB"/>
    <property type="match status" value="1"/>
</dbReference>
<accession>A0A150IKD7</accession>
<dbReference type="InterPro" id="IPR003331">
    <property type="entry name" value="UDP_GlcNAc_Epimerase_2_dom"/>
</dbReference>
<evidence type="ECO:0000313" key="2">
    <source>
        <dbReference type="EMBL" id="KYC45407.1"/>
    </source>
</evidence>
<evidence type="ECO:0000259" key="1">
    <source>
        <dbReference type="Pfam" id="PF02350"/>
    </source>
</evidence>
<dbReference type="Proteomes" id="UP000075398">
    <property type="component" value="Unassembled WGS sequence"/>
</dbReference>
<reference evidence="2 3" key="1">
    <citation type="journal article" date="2016" name="ISME J.">
        <title>Chasing the elusive Euryarchaeota class WSA2: genomes reveal a uniquely fastidious methyl-reducing methanogen.</title>
        <authorList>
            <person name="Nobu M.K."/>
            <person name="Narihiro T."/>
            <person name="Kuroda K."/>
            <person name="Mei R."/>
            <person name="Liu W.T."/>
        </authorList>
    </citation>
    <scope>NUCLEOTIDE SEQUENCE [LARGE SCALE GENOMIC DNA]</scope>
    <source>
        <strain evidence="2">U1lsi0528_Bin055</strain>
    </source>
</reference>
<dbReference type="PATRIC" id="fig|1705409.3.peg.2395"/>
<protein>
    <recommendedName>
        <fullName evidence="1">UDP-N-acetylglucosamine 2-epimerase domain-containing protein</fullName>
    </recommendedName>
</protein>
<feature type="domain" description="UDP-N-acetylglucosamine 2-epimerase" evidence="1">
    <location>
        <begin position="22"/>
        <end position="353"/>
    </location>
</feature>
<dbReference type="AlphaFoldDB" id="A0A150IKD7"/>
<gene>
    <name evidence="2" type="ORF">AMQ22_02211</name>
</gene>
<dbReference type="EMBL" id="LNGC01000234">
    <property type="protein sequence ID" value="KYC45407.1"/>
    <property type="molecule type" value="Genomic_DNA"/>
</dbReference>